<feature type="transmembrane region" description="Helical" evidence="2">
    <location>
        <begin position="309"/>
        <end position="327"/>
    </location>
</feature>
<sequence>MWGWLHDNYFKLGVQTPWTGIQAFLQLKSHWSIPINFYQAGPHRPHSNTPLTFLVAPLSKNVCNKIPPTFIKKKTLLKHIRKTASKTKLVYIIFLKMLGSVSFSFLPDKVLFFYSFLFLIFMKYFSPMSWWGNGLTHSVSSSVGLGIYHLKASALSLFLCRSPLPVSVPHEVSARIVVVEQWLLERLTDDFQMGNMKNRIYKKLTKQYERGSKRQTRMQGQEAGNILHDKKREWVGRAPGCLTTGPTLLSATPPALLRPYDASSTYSLTSGGLHSRDTNALNHTHTHMHTTDGPTLTKISLFFCEKKRVFTFIFSGCIYIYIYIYIIDDDEDDDDNIDYSLNICIYIYIYKMKDGKRIRMSMYMDLYGRMGVCGGGGEVRKYKYLKQDFLWGVETKTNKKRAKESKRDEQRGSFEVRGTRGRGRERVKSRVKMVKMNEMMVEDRRGRMGRGRMMIDARMSRERVGDGGDGNESSVGRVEDLVMVGEMMTKRGRQEAMGVHGVVVRMVDLRGLVKEEGMVAMLHERERGRSSGSGSGSRSGDGGILLMEMMKERVGGGPGGEVLRAPTERTSKPKTLRRLVRPSRRRRRRRARQPRRRLRSACRIPSTSWGSSAASSGATHGVVVAAVGCGRDV</sequence>
<gene>
    <name evidence="3" type="ORF">VP01_2544g2</name>
</gene>
<feature type="compositionally biased region" description="Basic residues" evidence="1">
    <location>
        <begin position="572"/>
        <end position="600"/>
    </location>
</feature>
<feature type="region of interest" description="Disordered" evidence="1">
    <location>
        <begin position="555"/>
        <end position="617"/>
    </location>
</feature>
<organism evidence="3 4">
    <name type="scientific">Puccinia sorghi</name>
    <dbReference type="NCBI Taxonomy" id="27349"/>
    <lineage>
        <taxon>Eukaryota</taxon>
        <taxon>Fungi</taxon>
        <taxon>Dikarya</taxon>
        <taxon>Basidiomycota</taxon>
        <taxon>Pucciniomycotina</taxon>
        <taxon>Pucciniomycetes</taxon>
        <taxon>Pucciniales</taxon>
        <taxon>Pucciniaceae</taxon>
        <taxon>Puccinia</taxon>
    </lineage>
</organism>
<feature type="transmembrane region" description="Helical" evidence="2">
    <location>
        <begin position="89"/>
        <end position="106"/>
    </location>
</feature>
<evidence type="ECO:0000313" key="4">
    <source>
        <dbReference type="Proteomes" id="UP000037035"/>
    </source>
</evidence>
<keyword evidence="2" id="KW-0812">Transmembrane</keyword>
<keyword evidence="2" id="KW-0472">Membrane</keyword>
<dbReference type="VEuPathDB" id="FungiDB:VP01_2544g2"/>
<feature type="compositionally biased region" description="Low complexity" evidence="1">
    <location>
        <begin position="608"/>
        <end position="617"/>
    </location>
</feature>
<comment type="caution">
    <text evidence="3">The sequence shown here is derived from an EMBL/GenBank/DDBJ whole genome shotgun (WGS) entry which is preliminary data.</text>
</comment>
<feature type="transmembrane region" description="Helical" evidence="2">
    <location>
        <begin position="112"/>
        <end position="131"/>
    </location>
</feature>
<feature type="compositionally biased region" description="Basic and acidic residues" evidence="1">
    <location>
        <begin position="405"/>
        <end position="427"/>
    </location>
</feature>
<dbReference type="EMBL" id="LAVV01007441">
    <property type="protein sequence ID" value="KNZ55913.1"/>
    <property type="molecule type" value="Genomic_DNA"/>
</dbReference>
<evidence type="ECO:0000313" key="3">
    <source>
        <dbReference type="EMBL" id="KNZ55913.1"/>
    </source>
</evidence>
<proteinExistence type="predicted"/>
<evidence type="ECO:0000256" key="1">
    <source>
        <dbReference type="SAM" id="MobiDB-lite"/>
    </source>
</evidence>
<accession>A0A0L6V596</accession>
<protein>
    <submittedName>
        <fullName evidence="3">Uncharacterized protein</fullName>
    </submittedName>
</protein>
<dbReference type="Proteomes" id="UP000037035">
    <property type="component" value="Unassembled WGS sequence"/>
</dbReference>
<feature type="region of interest" description="Disordered" evidence="1">
    <location>
        <begin position="400"/>
        <end position="427"/>
    </location>
</feature>
<dbReference type="AlphaFoldDB" id="A0A0L6V596"/>
<evidence type="ECO:0000256" key="2">
    <source>
        <dbReference type="SAM" id="Phobius"/>
    </source>
</evidence>
<reference evidence="3 4" key="1">
    <citation type="submission" date="2015-08" db="EMBL/GenBank/DDBJ databases">
        <title>Next Generation Sequencing and Analysis of the Genome of Puccinia sorghi L Schw, the Causal Agent of Maize Common Rust.</title>
        <authorList>
            <person name="Rochi L."/>
            <person name="Burguener G."/>
            <person name="Darino M."/>
            <person name="Turjanski A."/>
            <person name="Kreff E."/>
            <person name="Dieguez M.J."/>
            <person name="Sacco F."/>
        </authorList>
    </citation>
    <scope>NUCLEOTIDE SEQUENCE [LARGE SCALE GENOMIC DNA]</scope>
    <source>
        <strain evidence="3 4">RO10H11247</strain>
    </source>
</reference>
<keyword evidence="2" id="KW-1133">Transmembrane helix</keyword>
<name>A0A0L6V596_9BASI</name>
<keyword evidence="4" id="KW-1185">Reference proteome</keyword>